<protein>
    <submittedName>
        <fullName evidence="1">Uncharacterized protein</fullName>
    </submittedName>
</protein>
<organism evidence="1">
    <name type="scientific">Arundo donax</name>
    <name type="common">Giant reed</name>
    <name type="synonym">Donax arundinaceus</name>
    <dbReference type="NCBI Taxonomy" id="35708"/>
    <lineage>
        <taxon>Eukaryota</taxon>
        <taxon>Viridiplantae</taxon>
        <taxon>Streptophyta</taxon>
        <taxon>Embryophyta</taxon>
        <taxon>Tracheophyta</taxon>
        <taxon>Spermatophyta</taxon>
        <taxon>Magnoliopsida</taxon>
        <taxon>Liliopsida</taxon>
        <taxon>Poales</taxon>
        <taxon>Poaceae</taxon>
        <taxon>PACMAD clade</taxon>
        <taxon>Arundinoideae</taxon>
        <taxon>Arundineae</taxon>
        <taxon>Arundo</taxon>
    </lineage>
</organism>
<dbReference type="AlphaFoldDB" id="A0A0A9GS51"/>
<accession>A0A0A9GS51</accession>
<reference evidence="1" key="1">
    <citation type="submission" date="2014-09" db="EMBL/GenBank/DDBJ databases">
        <authorList>
            <person name="Magalhaes I.L.F."/>
            <person name="Oliveira U."/>
            <person name="Santos F.R."/>
            <person name="Vidigal T.H.D.A."/>
            <person name="Brescovit A.D."/>
            <person name="Santos A.J."/>
        </authorList>
    </citation>
    <scope>NUCLEOTIDE SEQUENCE</scope>
    <source>
        <tissue evidence="1">Shoot tissue taken approximately 20 cm above the soil surface</tissue>
    </source>
</reference>
<dbReference type="EMBL" id="GBRH01171662">
    <property type="protein sequence ID" value="JAE26234.1"/>
    <property type="molecule type" value="Transcribed_RNA"/>
</dbReference>
<reference evidence="1" key="2">
    <citation type="journal article" date="2015" name="Data Brief">
        <title>Shoot transcriptome of the giant reed, Arundo donax.</title>
        <authorList>
            <person name="Barrero R.A."/>
            <person name="Guerrero F.D."/>
            <person name="Moolhuijzen P."/>
            <person name="Goolsby J.A."/>
            <person name="Tidwell J."/>
            <person name="Bellgard S.E."/>
            <person name="Bellgard M.I."/>
        </authorList>
    </citation>
    <scope>NUCLEOTIDE SEQUENCE</scope>
    <source>
        <tissue evidence="1">Shoot tissue taken approximately 20 cm above the soil surface</tissue>
    </source>
</reference>
<sequence length="24" mass="2794">MCNQSNSNRKILTHDCSREMVMPV</sequence>
<name>A0A0A9GS51_ARUDO</name>
<proteinExistence type="predicted"/>
<evidence type="ECO:0000313" key="1">
    <source>
        <dbReference type="EMBL" id="JAE26234.1"/>
    </source>
</evidence>